<dbReference type="InterPro" id="IPR051807">
    <property type="entry name" value="Sec-metab_biosynth-assoc"/>
</dbReference>
<organism evidence="3 4">
    <name type="scientific">Conexibacter arvalis</name>
    <dbReference type="NCBI Taxonomy" id="912552"/>
    <lineage>
        <taxon>Bacteria</taxon>
        <taxon>Bacillati</taxon>
        <taxon>Actinomycetota</taxon>
        <taxon>Thermoleophilia</taxon>
        <taxon>Solirubrobacterales</taxon>
        <taxon>Conexibacteraceae</taxon>
        <taxon>Conexibacter</taxon>
    </lineage>
</organism>
<dbReference type="EMBL" id="JACHNU010000001">
    <property type="protein sequence ID" value="MBB4661927.1"/>
    <property type="molecule type" value="Genomic_DNA"/>
</dbReference>
<dbReference type="Gene3D" id="3.30.70.1060">
    <property type="entry name" value="Dimeric alpha+beta barrel"/>
    <property type="match status" value="1"/>
</dbReference>
<dbReference type="InterPro" id="IPR005545">
    <property type="entry name" value="YCII"/>
</dbReference>
<dbReference type="PANTHER" id="PTHR33606">
    <property type="entry name" value="PROTEIN YCII"/>
    <property type="match status" value="1"/>
</dbReference>
<keyword evidence="4" id="KW-1185">Reference proteome</keyword>
<evidence type="ECO:0000256" key="1">
    <source>
        <dbReference type="ARBA" id="ARBA00007689"/>
    </source>
</evidence>
<reference evidence="3 4" key="1">
    <citation type="submission" date="2020-08" db="EMBL/GenBank/DDBJ databases">
        <title>Genomic Encyclopedia of Archaeal and Bacterial Type Strains, Phase II (KMG-II): from individual species to whole genera.</title>
        <authorList>
            <person name="Goeker M."/>
        </authorList>
    </citation>
    <scope>NUCLEOTIDE SEQUENCE [LARGE SCALE GENOMIC DNA]</scope>
    <source>
        <strain evidence="3 4">DSM 23288</strain>
    </source>
</reference>
<gene>
    <name evidence="3" type="ORF">BDZ31_001500</name>
</gene>
<feature type="domain" description="YCII-related" evidence="2">
    <location>
        <begin position="5"/>
        <end position="87"/>
    </location>
</feature>
<dbReference type="Proteomes" id="UP000585272">
    <property type="component" value="Unassembled WGS sequence"/>
</dbReference>
<evidence type="ECO:0000313" key="4">
    <source>
        <dbReference type="Proteomes" id="UP000585272"/>
    </source>
</evidence>
<dbReference type="InterPro" id="IPR011008">
    <property type="entry name" value="Dimeric_a/b-barrel"/>
</dbReference>
<dbReference type="AlphaFoldDB" id="A0A840IAI7"/>
<evidence type="ECO:0000313" key="3">
    <source>
        <dbReference type="EMBL" id="MBB4661927.1"/>
    </source>
</evidence>
<protein>
    <recommendedName>
        <fullName evidence="2">YCII-related domain-containing protein</fullName>
    </recommendedName>
</protein>
<dbReference type="SUPFAM" id="SSF54909">
    <property type="entry name" value="Dimeric alpha+beta barrel"/>
    <property type="match status" value="1"/>
</dbReference>
<evidence type="ECO:0000259" key="2">
    <source>
        <dbReference type="Pfam" id="PF03795"/>
    </source>
</evidence>
<dbReference type="RefSeq" id="WP_183340506.1">
    <property type="nucleotide sequence ID" value="NZ_JACHNU010000001.1"/>
</dbReference>
<proteinExistence type="inferred from homology"/>
<sequence>MPETLFLLHYDYVPDILEKRGPHREGHLAAIARFHEAGKIVLAGAAGDPVHGGLLVFRDAADIEGYLAEDPYVDAGLVTAHRVEPWTVVTPLPGG</sequence>
<comment type="similarity">
    <text evidence="1">Belongs to the YciI family.</text>
</comment>
<accession>A0A840IAI7</accession>
<dbReference type="PANTHER" id="PTHR33606:SF3">
    <property type="entry name" value="PROTEIN YCII"/>
    <property type="match status" value="1"/>
</dbReference>
<comment type="caution">
    <text evidence="3">The sequence shown here is derived from an EMBL/GenBank/DDBJ whole genome shotgun (WGS) entry which is preliminary data.</text>
</comment>
<dbReference type="Pfam" id="PF03795">
    <property type="entry name" value="YCII"/>
    <property type="match status" value="1"/>
</dbReference>
<name>A0A840IAI7_9ACTN</name>